<evidence type="ECO:0000313" key="2">
    <source>
        <dbReference type="EMBL" id="WAR30507.1"/>
    </source>
</evidence>
<dbReference type="PANTHER" id="PTHR10656:SF69">
    <property type="entry name" value="MAB-21-LIKE HHH_H2TH-LIKE DOMAIN-CONTAINING PROTEIN"/>
    <property type="match status" value="1"/>
</dbReference>
<dbReference type="Proteomes" id="UP001164746">
    <property type="component" value="Chromosome 17"/>
</dbReference>
<proteinExistence type="predicted"/>
<organism evidence="2 3">
    <name type="scientific">Mya arenaria</name>
    <name type="common">Soft-shell clam</name>
    <dbReference type="NCBI Taxonomy" id="6604"/>
    <lineage>
        <taxon>Eukaryota</taxon>
        <taxon>Metazoa</taxon>
        <taxon>Spiralia</taxon>
        <taxon>Lophotrochozoa</taxon>
        <taxon>Mollusca</taxon>
        <taxon>Bivalvia</taxon>
        <taxon>Autobranchia</taxon>
        <taxon>Heteroconchia</taxon>
        <taxon>Euheterodonta</taxon>
        <taxon>Imparidentia</taxon>
        <taxon>Neoheterodontei</taxon>
        <taxon>Myida</taxon>
        <taxon>Myoidea</taxon>
        <taxon>Myidae</taxon>
        <taxon>Mya</taxon>
    </lineage>
</organism>
<gene>
    <name evidence="2" type="ORF">MAR_033049</name>
</gene>
<dbReference type="EMBL" id="CP111028">
    <property type="protein sequence ID" value="WAR30507.1"/>
    <property type="molecule type" value="Genomic_DNA"/>
</dbReference>
<feature type="non-terminal residue" evidence="2">
    <location>
        <position position="1"/>
    </location>
</feature>
<evidence type="ECO:0000256" key="1">
    <source>
        <dbReference type="SAM" id="MobiDB-lite"/>
    </source>
</evidence>
<feature type="region of interest" description="Disordered" evidence="1">
    <location>
        <begin position="1"/>
        <end position="35"/>
    </location>
</feature>
<reference evidence="2" key="1">
    <citation type="submission" date="2022-11" db="EMBL/GenBank/DDBJ databases">
        <title>Centuries of genome instability and evolution in soft-shell clam transmissible cancer (bioRxiv).</title>
        <authorList>
            <person name="Hart S.F.M."/>
            <person name="Yonemitsu M.A."/>
            <person name="Giersch R.M."/>
            <person name="Beal B.F."/>
            <person name="Arriagada G."/>
            <person name="Davis B.W."/>
            <person name="Ostrander E.A."/>
            <person name="Goff S.P."/>
            <person name="Metzger M.J."/>
        </authorList>
    </citation>
    <scope>NUCLEOTIDE SEQUENCE</scope>
    <source>
        <strain evidence="2">MELC-2E11</strain>
        <tissue evidence="2">Siphon/mantle</tissue>
    </source>
</reference>
<evidence type="ECO:0000313" key="3">
    <source>
        <dbReference type="Proteomes" id="UP001164746"/>
    </source>
</evidence>
<keyword evidence="3" id="KW-1185">Reference proteome</keyword>
<dbReference type="PANTHER" id="PTHR10656">
    <property type="entry name" value="CELL FATE DETERMINING PROTEIN MAB21-RELATED"/>
    <property type="match status" value="1"/>
</dbReference>
<protein>
    <submittedName>
        <fullName evidence="2">Uncharacterized protein</fullName>
    </submittedName>
</protein>
<name>A0ABY7GAZ5_MYAAR</name>
<accession>A0ABY7GAZ5</accession>
<sequence length="168" mass="18864">MAAREPAGNSHLKASEPNTENLPPAQPETRPEQGHPLQETLASDLGHDSLVVHHSGPALTLTHQSINTDTVIALPIQQQMLSEWISRPRHHSWPSPELKQEISKLGAYLVPVGCKGSETKHMEWRVGFIGEQKLTDSFTECQYKLYNVLKFLMKTELKPICDEMSSYI</sequence>